<feature type="region of interest" description="Disordered" evidence="1">
    <location>
        <begin position="56"/>
        <end position="106"/>
    </location>
</feature>
<dbReference type="AlphaFoldDB" id="A0AAV0CK46"/>
<comment type="caution">
    <text evidence="2">The sequence shown here is derived from an EMBL/GenBank/DDBJ whole genome shotgun (WGS) entry which is preliminary data.</text>
</comment>
<evidence type="ECO:0000313" key="3">
    <source>
        <dbReference type="Proteomes" id="UP001152523"/>
    </source>
</evidence>
<accession>A0AAV0CK46</accession>
<proteinExistence type="predicted"/>
<dbReference type="Proteomes" id="UP001152523">
    <property type="component" value="Unassembled WGS sequence"/>
</dbReference>
<organism evidence="2 3">
    <name type="scientific">Cuscuta epithymum</name>
    <dbReference type="NCBI Taxonomy" id="186058"/>
    <lineage>
        <taxon>Eukaryota</taxon>
        <taxon>Viridiplantae</taxon>
        <taxon>Streptophyta</taxon>
        <taxon>Embryophyta</taxon>
        <taxon>Tracheophyta</taxon>
        <taxon>Spermatophyta</taxon>
        <taxon>Magnoliopsida</taxon>
        <taxon>eudicotyledons</taxon>
        <taxon>Gunneridae</taxon>
        <taxon>Pentapetalae</taxon>
        <taxon>asterids</taxon>
        <taxon>lamiids</taxon>
        <taxon>Solanales</taxon>
        <taxon>Convolvulaceae</taxon>
        <taxon>Cuscuteae</taxon>
        <taxon>Cuscuta</taxon>
        <taxon>Cuscuta subgen. Cuscuta</taxon>
    </lineage>
</organism>
<sequence>MDITDVVSCNLDRCAYYVGSSPHYNYVLGFLFAPHHAPAVAPTCSQHQRLRQYWRTTTPPSTAGGSAEYKNVRGRERKGGSGGRVRNLLHRVREGRAVHSSSSLRS</sequence>
<evidence type="ECO:0000313" key="2">
    <source>
        <dbReference type="EMBL" id="CAH9074998.1"/>
    </source>
</evidence>
<feature type="compositionally biased region" description="Basic and acidic residues" evidence="1">
    <location>
        <begin position="70"/>
        <end position="79"/>
    </location>
</feature>
<protein>
    <submittedName>
        <fullName evidence="2">Uncharacterized protein</fullName>
    </submittedName>
</protein>
<gene>
    <name evidence="2" type="ORF">CEPIT_LOCUS5190</name>
</gene>
<keyword evidence="3" id="KW-1185">Reference proteome</keyword>
<evidence type="ECO:0000256" key="1">
    <source>
        <dbReference type="SAM" id="MobiDB-lite"/>
    </source>
</evidence>
<name>A0AAV0CK46_9ASTE</name>
<reference evidence="2" key="1">
    <citation type="submission" date="2022-07" db="EMBL/GenBank/DDBJ databases">
        <authorList>
            <person name="Macas J."/>
            <person name="Novak P."/>
            <person name="Neumann P."/>
        </authorList>
    </citation>
    <scope>NUCLEOTIDE SEQUENCE</scope>
</reference>
<dbReference type="EMBL" id="CAMAPF010000028">
    <property type="protein sequence ID" value="CAH9074998.1"/>
    <property type="molecule type" value="Genomic_DNA"/>
</dbReference>